<evidence type="ECO:0000256" key="1">
    <source>
        <dbReference type="ARBA" id="ARBA00022729"/>
    </source>
</evidence>
<reference evidence="5 6" key="1">
    <citation type="journal article" date="2018" name="Elife">
        <title>Firefly genomes illuminate parallel origins of bioluminescence in beetles.</title>
        <authorList>
            <person name="Fallon T.R."/>
            <person name="Lower S.E."/>
            <person name="Chang C.H."/>
            <person name="Bessho-Uehara M."/>
            <person name="Martin G.J."/>
            <person name="Bewick A.J."/>
            <person name="Behringer M."/>
            <person name="Debat H.J."/>
            <person name="Wong I."/>
            <person name="Day J.C."/>
            <person name="Suvorov A."/>
            <person name="Silva C.J."/>
            <person name="Stanger-Hall K.F."/>
            <person name="Hall D.W."/>
            <person name="Schmitz R.J."/>
            <person name="Nelson D.R."/>
            <person name="Lewis S.M."/>
            <person name="Shigenobu S."/>
            <person name="Bybee S.M."/>
            <person name="Larracuente A.M."/>
            <person name="Oba Y."/>
            <person name="Weng J.K."/>
        </authorList>
    </citation>
    <scope>NUCLEOTIDE SEQUENCE [LARGE SCALE GENOMIC DNA]</scope>
    <source>
        <strain evidence="5">1611_PpyrPB1</strain>
        <tissue evidence="5">Whole body</tissue>
    </source>
</reference>
<organism evidence="5 6">
    <name type="scientific">Photinus pyralis</name>
    <name type="common">Common eastern firefly</name>
    <name type="synonym">Lampyris pyralis</name>
    <dbReference type="NCBI Taxonomy" id="7054"/>
    <lineage>
        <taxon>Eukaryota</taxon>
        <taxon>Metazoa</taxon>
        <taxon>Ecdysozoa</taxon>
        <taxon>Arthropoda</taxon>
        <taxon>Hexapoda</taxon>
        <taxon>Insecta</taxon>
        <taxon>Pterygota</taxon>
        <taxon>Neoptera</taxon>
        <taxon>Endopterygota</taxon>
        <taxon>Coleoptera</taxon>
        <taxon>Polyphaga</taxon>
        <taxon>Elateriformia</taxon>
        <taxon>Elateroidea</taxon>
        <taxon>Lampyridae</taxon>
        <taxon>Lampyrinae</taxon>
        <taxon>Photinus</taxon>
    </lineage>
</organism>
<dbReference type="GO" id="GO:0005615">
    <property type="term" value="C:extracellular space"/>
    <property type="evidence" value="ECO:0007669"/>
    <property type="project" value="TreeGrafter"/>
</dbReference>
<dbReference type="InterPro" id="IPR038606">
    <property type="entry name" value="To_sf"/>
</dbReference>
<comment type="similarity">
    <text evidence="3">Belongs to the TO family.</text>
</comment>
<evidence type="ECO:0000256" key="2">
    <source>
        <dbReference type="ARBA" id="ARBA00023108"/>
    </source>
</evidence>
<sequence length="249" mass="28058">MRSIALTAVIFVIATSANEESVTLPSFLRVCHQSDPKLNECIKEAVQKIKPLLADGLPEFDIPSLEPLHISEILIDHGAGALALKSTYTDIKVYGPSQFVLKSVRIDLKKDRVRLKLWLPHLRVVSQYTMNGRMLMMPISGKGESCGNYSNIDVTVTLQGQRITKHGDVYFNIKDFYVDFVLGHATIKLENLFNGDKHLGDTMNSFLNDNWQNVAKEIKPVLEDNVAKIFKKMANRIFSKYPLNVILPD</sequence>
<dbReference type="InParanoid" id="A0A5N4AZH6"/>
<evidence type="ECO:0000256" key="4">
    <source>
        <dbReference type="SAM" id="SignalP"/>
    </source>
</evidence>
<dbReference type="FunCoup" id="A0A5N4AZH6">
    <property type="interactions" value="28"/>
</dbReference>
<proteinExistence type="inferred from homology"/>
<keyword evidence="1 4" id="KW-0732">Signal</keyword>
<evidence type="ECO:0000313" key="5">
    <source>
        <dbReference type="EMBL" id="KAB0802560.1"/>
    </source>
</evidence>
<dbReference type="InterPro" id="IPR010562">
    <property type="entry name" value="Haemolymph_juvenile_hormone-bd"/>
</dbReference>
<evidence type="ECO:0000313" key="6">
    <source>
        <dbReference type="Proteomes" id="UP000327044"/>
    </source>
</evidence>
<dbReference type="OrthoDB" id="8174700at2759"/>
<dbReference type="Proteomes" id="UP000327044">
    <property type="component" value="Unassembled WGS sequence"/>
</dbReference>
<dbReference type="PANTHER" id="PTHR11008">
    <property type="entry name" value="PROTEIN TAKEOUT-LIKE PROTEIN"/>
    <property type="match status" value="1"/>
</dbReference>
<dbReference type="EMBL" id="VVIM01000002">
    <property type="protein sequence ID" value="KAB0802560.1"/>
    <property type="molecule type" value="Genomic_DNA"/>
</dbReference>
<dbReference type="FunFam" id="3.15.10.30:FF:000001">
    <property type="entry name" value="Takeout-like protein 1"/>
    <property type="match status" value="1"/>
</dbReference>
<evidence type="ECO:0000256" key="3">
    <source>
        <dbReference type="ARBA" id="ARBA00060902"/>
    </source>
</evidence>
<protein>
    <recommendedName>
        <fullName evidence="7">Protein takeout</fullName>
    </recommendedName>
</protein>
<keyword evidence="6" id="KW-1185">Reference proteome</keyword>
<feature type="signal peptide" evidence="4">
    <location>
        <begin position="1"/>
        <end position="17"/>
    </location>
</feature>
<dbReference type="GO" id="GO:0007623">
    <property type="term" value="P:circadian rhythm"/>
    <property type="evidence" value="ECO:0007669"/>
    <property type="project" value="UniProtKB-ARBA"/>
</dbReference>
<evidence type="ECO:0008006" key="7">
    <source>
        <dbReference type="Google" id="ProtNLM"/>
    </source>
</evidence>
<dbReference type="PANTHER" id="PTHR11008:SF39">
    <property type="entry name" value="CIRCADIAN CLOCK-CONTROLLED PROTEIN-LIKE PROTEIN"/>
    <property type="match status" value="1"/>
</dbReference>
<name>A0A5N4AZH6_PHOPY</name>
<dbReference type="Gene3D" id="3.15.10.30">
    <property type="entry name" value="Haemolymph juvenile hormone binding protein"/>
    <property type="match status" value="1"/>
</dbReference>
<gene>
    <name evidence="5" type="ORF">PPYR_04746</name>
</gene>
<dbReference type="SMART" id="SM00700">
    <property type="entry name" value="JHBP"/>
    <property type="match status" value="1"/>
</dbReference>
<feature type="chain" id="PRO_5024455682" description="Protein takeout" evidence="4">
    <location>
        <begin position="18"/>
        <end position="249"/>
    </location>
</feature>
<accession>A0A5N4AZH6</accession>
<dbReference type="Pfam" id="PF06585">
    <property type="entry name" value="JHBP"/>
    <property type="match status" value="1"/>
</dbReference>
<comment type="caution">
    <text evidence="5">The sequence shown here is derived from an EMBL/GenBank/DDBJ whole genome shotgun (WGS) entry which is preliminary data.</text>
</comment>
<dbReference type="AlphaFoldDB" id="A0A5N4AZH6"/>
<keyword evidence="2" id="KW-0090">Biological rhythms</keyword>